<organism evidence="1 2">
    <name type="scientific">Neolentinus lepideus HHB14362 ss-1</name>
    <dbReference type="NCBI Taxonomy" id="1314782"/>
    <lineage>
        <taxon>Eukaryota</taxon>
        <taxon>Fungi</taxon>
        <taxon>Dikarya</taxon>
        <taxon>Basidiomycota</taxon>
        <taxon>Agaricomycotina</taxon>
        <taxon>Agaricomycetes</taxon>
        <taxon>Gloeophyllales</taxon>
        <taxon>Gloeophyllaceae</taxon>
        <taxon>Neolentinus</taxon>
    </lineage>
</organism>
<accession>A0A165RYE7</accession>
<name>A0A165RYE7_9AGAM</name>
<dbReference type="OrthoDB" id="3267748at2759"/>
<dbReference type="Proteomes" id="UP000076761">
    <property type="component" value="Unassembled WGS sequence"/>
</dbReference>
<reference evidence="1 2" key="1">
    <citation type="journal article" date="2016" name="Mol. Biol. Evol.">
        <title>Comparative Genomics of Early-Diverging Mushroom-Forming Fungi Provides Insights into the Origins of Lignocellulose Decay Capabilities.</title>
        <authorList>
            <person name="Nagy L.G."/>
            <person name="Riley R."/>
            <person name="Tritt A."/>
            <person name="Adam C."/>
            <person name="Daum C."/>
            <person name="Floudas D."/>
            <person name="Sun H."/>
            <person name="Yadav J.S."/>
            <person name="Pangilinan J."/>
            <person name="Larsson K.H."/>
            <person name="Matsuura K."/>
            <person name="Barry K."/>
            <person name="Labutti K."/>
            <person name="Kuo R."/>
            <person name="Ohm R.A."/>
            <person name="Bhattacharya S.S."/>
            <person name="Shirouzu T."/>
            <person name="Yoshinaga Y."/>
            <person name="Martin F.M."/>
            <person name="Grigoriev I.V."/>
            <person name="Hibbett D.S."/>
        </authorList>
    </citation>
    <scope>NUCLEOTIDE SEQUENCE [LARGE SCALE GENOMIC DNA]</scope>
    <source>
        <strain evidence="1 2">HHB14362 ss-1</strain>
    </source>
</reference>
<dbReference type="InParanoid" id="A0A165RYE7"/>
<dbReference type="STRING" id="1314782.A0A165RYE7"/>
<keyword evidence="2" id="KW-1185">Reference proteome</keyword>
<evidence type="ECO:0000313" key="1">
    <source>
        <dbReference type="EMBL" id="KZT24426.1"/>
    </source>
</evidence>
<sequence length="99" mass="12189">MLKLRLEQANGKPDAPFVYNGEANFSLFQKWVLEAKDWLRLSYIRKKHRVSRVYQRLKKYLGGRAYTFYMRDVARKVRKWSLKRFLEELFNYCFPVNFR</sequence>
<feature type="non-terminal residue" evidence="1">
    <location>
        <position position="99"/>
    </location>
</feature>
<proteinExistence type="predicted"/>
<evidence type="ECO:0000313" key="2">
    <source>
        <dbReference type="Proteomes" id="UP000076761"/>
    </source>
</evidence>
<protein>
    <submittedName>
        <fullName evidence="1">Uncharacterized protein</fullName>
    </submittedName>
</protein>
<dbReference type="EMBL" id="KV425577">
    <property type="protein sequence ID" value="KZT24426.1"/>
    <property type="molecule type" value="Genomic_DNA"/>
</dbReference>
<dbReference type="AlphaFoldDB" id="A0A165RYE7"/>
<gene>
    <name evidence="1" type="ORF">NEOLEDRAFT_1067049</name>
</gene>